<proteinExistence type="predicted"/>
<accession>A0A1A7ZVS8</accession>
<evidence type="ECO:0000313" key="2">
    <source>
        <dbReference type="EMBL" id="SBP46894.1"/>
    </source>
</evidence>
<name>A0A1A7ZVS8_NOTFU</name>
<keyword evidence="1" id="KW-1133">Transmembrane helix</keyword>
<dbReference type="AlphaFoldDB" id="A0A1A7ZVS8"/>
<protein>
    <submittedName>
        <fullName evidence="2">Microtubule-associated protein 7</fullName>
    </submittedName>
</protein>
<dbReference type="EMBL" id="HADY01008409">
    <property type="protein sequence ID" value="SBP46894.1"/>
    <property type="molecule type" value="Transcribed_RNA"/>
</dbReference>
<organism evidence="2">
    <name type="scientific">Nothobranchius furzeri</name>
    <name type="common">Turquoise killifish</name>
    <dbReference type="NCBI Taxonomy" id="105023"/>
    <lineage>
        <taxon>Eukaryota</taxon>
        <taxon>Metazoa</taxon>
        <taxon>Chordata</taxon>
        <taxon>Craniata</taxon>
        <taxon>Vertebrata</taxon>
        <taxon>Euteleostomi</taxon>
        <taxon>Actinopterygii</taxon>
        <taxon>Neopterygii</taxon>
        <taxon>Teleostei</taxon>
        <taxon>Neoteleostei</taxon>
        <taxon>Acanthomorphata</taxon>
        <taxon>Ovalentaria</taxon>
        <taxon>Atherinomorphae</taxon>
        <taxon>Cyprinodontiformes</taxon>
        <taxon>Nothobranchiidae</taxon>
        <taxon>Nothobranchius</taxon>
    </lineage>
</organism>
<feature type="non-terminal residue" evidence="2">
    <location>
        <position position="1"/>
    </location>
</feature>
<feature type="non-terminal residue" evidence="2">
    <location>
        <position position="85"/>
    </location>
</feature>
<keyword evidence="1" id="KW-0472">Membrane</keyword>
<gene>
    <name evidence="2" type="primary">MAP7</name>
</gene>
<evidence type="ECO:0000256" key="1">
    <source>
        <dbReference type="SAM" id="Phobius"/>
    </source>
</evidence>
<keyword evidence="1" id="KW-0812">Transmembrane</keyword>
<sequence>LLHVPDTVARYLPKYVHIKANTLHRLSLYIWMVFLHVCMLLSSILDLNLCFWLRDGWQSENFMCREMFPNSSDDNKALSLESKFI</sequence>
<reference evidence="2" key="2">
    <citation type="submission" date="2016-06" db="EMBL/GenBank/DDBJ databases">
        <title>The genome of a short-lived fish provides insights into sex chromosome evolution and the genetic control of aging.</title>
        <authorList>
            <person name="Reichwald K."/>
            <person name="Felder M."/>
            <person name="Petzold A."/>
            <person name="Koch P."/>
            <person name="Groth M."/>
            <person name="Platzer M."/>
        </authorList>
    </citation>
    <scope>NUCLEOTIDE SEQUENCE</scope>
    <source>
        <tissue evidence="2">Brain</tissue>
    </source>
</reference>
<feature type="transmembrane region" description="Helical" evidence="1">
    <location>
        <begin position="28"/>
        <end position="53"/>
    </location>
</feature>
<reference evidence="2" key="1">
    <citation type="submission" date="2016-05" db="EMBL/GenBank/DDBJ databases">
        <authorList>
            <person name="Lavstsen T."/>
            <person name="Jespersen J.S."/>
        </authorList>
    </citation>
    <scope>NUCLEOTIDE SEQUENCE</scope>
    <source>
        <tissue evidence="2">Brain</tissue>
    </source>
</reference>